<evidence type="ECO:0008006" key="3">
    <source>
        <dbReference type="Google" id="ProtNLM"/>
    </source>
</evidence>
<dbReference type="Proteomes" id="UP000027120">
    <property type="component" value="Unassembled WGS sequence"/>
</dbReference>
<gene>
    <name evidence="1" type="ORF">CISIN_1g034450mg</name>
</gene>
<evidence type="ECO:0000313" key="1">
    <source>
        <dbReference type="EMBL" id="KDO36317.1"/>
    </source>
</evidence>
<evidence type="ECO:0000313" key="2">
    <source>
        <dbReference type="Proteomes" id="UP000027120"/>
    </source>
</evidence>
<dbReference type="eggNOG" id="KOG1469">
    <property type="taxonomic scope" value="Eukaryota"/>
</dbReference>
<dbReference type="PaxDb" id="2711-XP_006489036.1"/>
<dbReference type="SUPFAM" id="SSF56112">
    <property type="entry name" value="Protein kinase-like (PK-like)"/>
    <property type="match status" value="1"/>
</dbReference>
<sequence length="94" mass="10256">MASRTGDLVSPFQPAHQLDLDALLRYASVNVPDFPRSPSKFTISQFGHGQSNPTFLMEVGSGAAVKRYVLRKKPAGKLLESAHAVDREFQVASL</sequence>
<dbReference type="EMBL" id="KK794887">
    <property type="protein sequence ID" value="KDO36317.1"/>
    <property type="molecule type" value="Genomic_DNA"/>
</dbReference>
<organism evidence="1 2">
    <name type="scientific">Citrus sinensis</name>
    <name type="common">Sweet orange</name>
    <name type="synonym">Citrus aurantium var. sinensis</name>
    <dbReference type="NCBI Taxonomy" id="2711"/>
    <lineage>
        <taxon>Eukaryota</taxon>
        <taxon>Viridiplantae</taxon>
        <taxon>Streptophyta</taxon>
        <taxon>Embryophyta</taxon>
        <taxon>Tracheophyta</taxon>
        <taxon>Spermatophyta</taxon>
        <taxon>Magnoliopsida</taxon>
        <taxon>eudicotyledons</taxon>
        <taxon>Gunneridae</taxon>
        <taxon>Pentapetalae</taxon>
        <taxon>rosids</taxon>
        <taxon>malvids</taxon>
        <taxon>Sapindales</taxon>
        <taxon>Rutaceae</taxon>
        <taxon>Aurantioideae</taxon>
        <taxon>Citrus</taxon>
    </lineage>
</organism>
<dbReference type="SMR" id="A0A067DBC6"/>
<name>A0A067DBC6_CITSI</name>
<keyword evidence="2" id="KW-1185">Reference proteome</keyword>
<dbReference type="InterPro" id="IPR011009">
    <property type="entry name" value="Kinase-like_dom_sf"/>
</dbReference>
<reference evidence="1 2" key="1">
    <citation type="submission" date="2014-04" db="EMBL/GenBank/DDBJ databases">
        <authorList>
            <consortium name="International Citrus Genome Consortium"/>
            <person name="Gmitter F."/>
            <person name="Chen C."/>
            <person name="Farmerie W."/>
            <person name="Harkins T."/>
            <person name="Desany B."/>
            <person name="Mohiuddin M."/>
            <person name="Kodira C."/>
            <person name="Borodovsky M."/>
            <person name="Lomsadze A."/>
            <person name="Burns P."/>
            <person name="Jenkins J."/>
            <person name="Prochnik S."/>
            <person name="Shu S."/>
            <person name="Chapman J."/>
            <person name="Pitluck S."/>
            <person name="Schmutz J."/>
            <person name="Rokhsar D."/>
        </authorList>
    </citation>
    <scope>NUCLEOTIDE SEQUENCE</scope>
</reference>
<proteinExistence type="predicted"/>
<dbReference type="Gene3D" id="3.30.200.20">
    <property type="entry name" value="Phosphorylase Kinase, domain 1"/>
    <property type="match status" value="1"/>
</dbReference>
<dbReference type="AlphaFoldDB" id="A0A067DBC6"/>
<protein>
    <recommendedName>
        <fullName evidence="3">Aminoglycoside phosphotransferase domain-containing protein</fullName>
    </recommendedName>
</protein>
<accession>A0A067DBC6</accession>
<dbReference type="STRING" id="2711.A0A067DBC6"/>